<protein>
    <submittedName>
        <fullName evidence="1">ABC transporter permease</fullName>
    </submittedName>
</protein>
<dbReference type="Proteomes" id="UP000616151">
    <property type="component" value="Unassembled WGS sequence"/>
</dbReference>
<accession>A0ACC5R7P1</accession>
<reference evidence="1" key="1">
    <citation type="submission" date="2021-01" db="EMBL/GenBank/DDBJ databases">
        <authorList>
            <person name="Sun Q."/>
        </authorList>
    </citation>
    <scope>NUCLEOTIDE SEQUENCE</scope>
    <source>
        <strain evidence="1">YIM B02566</strain>
    </source>
</reference>
<gene>
    <name evidence="1" type="ORF">JHL16_20210</name>
</gene>
<evidence type="ECO:0000313" key="2">
    <source>
        <dbReference type="Proteomes" id="UP000616151"/>
    </source>
</evidence>
<keyword evidence="2" id="KW-1185">Reference proteome</keyword>
<sequence>MTAASIVSSGRPLRLALGNRRALVALLLLAPALVLYVALYFVPLFDFLSLSVVDGGLSTAHFSTLLDMTYLSVLWRTLWMSALVGAICTALGFPVAYLMSRSSAIGAAAIGACVMVPLWTSVLLRTYAWTVVLQYRGVLNDLLLTLGLIDQPLRFMYSKGAVITVMVHVLLPYVVLPLYTNLASIPRELPTAARGLGATGLRIFIHVTLPLCLPGVIAGFTLVFVLSTGFFVVPSLVGGPASMMVATLIGREISENLNWAQGAAMSVVLLATATVCLAMLSRLRHMDKRQGSAA</sequence>
<evidence type="ECO:0000313" key="1">
    <source>
        <dbReference type="EMBL" id="MBK1868691.1"/>
    </source>
</evidence>
<proteinExistence type="predicted"/>
<dbReference type="EMBL" id="JAENHL010000007">
    <property type="protein sequence ID" value="MBK1868691.1"/>
    <property type="molecule type" value="Genomic_DNA"/>
</dbReference>
<comment type="caution">
    <text evidence="1">The sequence shown here is derived from an EMBL/GenBank/DDBJ whole genome shotgun (WGS) entry which is preliminary data.</text>
</comment>
<name>A0ACC5R7P1_9HYPH</name>
<organism evidence="1 2">
    <name type="scientific">Taklimakanibacter albus</name>
    <dbReference type="NCBI Taxonomy" id="2800327"/>
    <lineage>
        <taxon>Bacteria</taxon>
        <taxon>Pseudomonadati</taxon>
        <taxon>Pseudomonadota</taxon>
        <taxon>Alphaproteobacteria</taxon>
        <taxon>Hyphomicrobiales</taxon>
        <taxon>Aestuariivirgaceae</taxon>
        <taxon>Taklimakanibacter</taxon>
    </lineage>
</organism>